<feature type="compositionally biased region" description="Polar residues" evidence="1">
    <location>
        <begin position="256"/>
        <end position="275"/>
    </location>
</feature>
<feature type="compositionally biased region" description="Polar residues" evidence="1">
    <location>
        <begin position="36"/>
        <end position="54"/>
    </location>
</feature>
<feature type="compositionally biased region" description="Basic and acidic residues" evidence="1">
    <location>
        <begin position="403"/>
        <end position="412"/>
    </location>
</feature>
<feature type="compositionally biased region" description="Polar residues" evidence="1">
    <location>
        <begin position="207"/>
        <end position="216"/>
    </location>
</feature>
<name>A0AA35TP61_GEOBA</name>
<comment type="caution">
    <text evidence="2">The sequence shown here is derived from an EMBL/GenBank/DDBJ whole genome shotgun (WGS) entry which is preliminary data.</text>
</comment>
<feature type="non-terminal residue" evidence="2">
    <location>
        <position position="1"/>
    </location>
</feature>
<evidence type="ECO:0000313" key="3">
    <source>
        <dbReference type="Proteomes" id="UP001174909"/>
    </source>
</evidence>
<dbReference type="Proteomes" id="UP001174909">
    <property type="component" value="Unassembled WGS sequence"/>
</dbReference>
<proteinExistence type="predicted"/>
<evidence type="ECO:0000313" key="2">
    <source>
        <dbReference type="EMBL" id="CAI8051838.1"/>
    </source>
</evidence>
<organism evidence="2 3">
    <name type="scientific">Geodia barretti</name>
    <name type="common">Barrett's horny sponge</name>
    <dbReference type="NCBI Taxonomy" id="519541"/>
    <lineage>
        <taxon>Eukaryota</taxon>
        <taxon>Metazoa</taxon>
        <taxon>Porifera</taxon>
        <taxon>Demospongiae</taxon>
        <taxon>Heteroscleromorpha</taxon>
        <taxon>Tetractinellida</taxon>
        <taxon>Astrophorina</taxon>
        <taxon>Geodiidae</taxon>
        <taxon>Geodia</taxon>
    </lineage>
</organism>
<feature type="compositionally biased region" description="Polar residues" evidence="1">
    <location>
        <begin position="457"/>
        <end position="484"/>
    </location>
</feature>
<keyword evidence="3" id="KW-1185">Reference proteome</keyword>
<feature type="compositionally biased region" description="Low complexity" evidence="1">
    <location>
        <begin position="427"/>
        <end position="441"/>
    </location>
</feature>
<feature type="compositionally biased region" description="Basic residues" evidence="1">
    <location>
        <begin position="62"/>
        <end position="73"/>
    </location>
</feature>
<sequence length="616" mass="65723">MRIPKLSHIAKRLQNARLSPSITWDYPLILPKPAPSCSTGGTNANSSSINTAVQNIAVGSLPKKKKKRKKKNKPASQESDSITSSNSGLGLTGKKPQGTKKKQQKGVFSKEARGKNQGIVIRDTSPKFIPPEKTKKPPRCQSGRSMVSVEPMEVSQPAPCSSTVTEQHHTNFPPSGKIAQRPSVFGSNDPVSNIRDSLTEFARTLPTPHSKSSRPVQQPREPRKSSSTEPPMEPKSGPCTTESTRWSPIFPRSFKPAQQPQPSQVCEQRKLSSSVPHVKETQPRGRPLTSPPPGSFKPLQQPTEVSKSSSGEPPVRDTQSKSRPFAAIPLSKSLNRTKPPPHKAALGNCSAAGDVSEASWAEDSEKPGFVLRLPPSRVKGGSLLFGDVIEIEGRAENQSVEMMTEHQKELGKKVGGGMQPEPPALPSAPSGAGNGSAVPSSQTNGSAIINRARSTQRDAATTQQKSGVRANSKTKCGVQATTQPAPAEGSGRTLPISRISSDGYRGPHSMRPRSSSLPAEDSSGPAVSGGQKRPRSTSSSTEVAPPIPKQSHASVKCEPVTPTLTSPEPSLDSVEGEPVFALMSDVFLKLQEKIDFEVSKMRLMDLGQIPQSGTSD</sequence>
<gene>
    <name evidence="2" type="ORF">GBAR_LOCUS28375</name>
</gene>
<accession>A0AA35TP61</accession>
<feature type="compositionally biased region" description="Polar residues" evidence="1">
    <location>
        <begin position="74"/>
        <end position="87"/>
    </location>
</feature>
<feature type="region of interest" description="Disordered" evidence="1">
    <location>
        <begin position="399"/>
        <end position="574"/>
    </location>
</feature>
<protein>
    <submittedName>
        <fullName evidence="2">Uncharacterized protein</fullName>
    </submittedName>
</protein>
<feature type="region of interest" description="Disordered" evidence="1">
    <location>
        <begin position="33"/>
        <end position="377"/>
    </location>
</feature>
<feature type="compositionally biased region" description="Polar residues" evidence="1">
    <location>
        <begin position="185"/>
        <end position="196"/>
    </location>
</feature>
<feature type="compositionally biased region" description="Polar residues" evidence="1">
    <location>
        <begin position="298"/>
        <end position="311"/>
    </location>
</feature>
<dbReference type="EMBL" id="CASHTH010003968">
    <property type="protein sequence ID" value="CAI8051838.1"/>
    <property type="molecule type" value="Genomic_DNA"/>
</dbReference>
<evidence type="ECO:0000256" key="1">
    <source>
        <dbReference type="SAM" id="MobiDB-lite"/>
    </source>
</evidence>
<feature type="compositionally biased region" description="Polar residues" evidence="1">
    <location>
        <begin position="158"/>
        <end position="173"/>
    </location>
</feature>
<dbReference type="AlphaFoldDB" id="A0AA35TP61"/>
<reference evidence="2" key="1">
    <citation type="submission" date="2023-03" db="EMBL/GenBank/DDBJ databases">
        <authorList>
            <person name="Steffen K."/>
            <person name="Cardenas P."/>
        </authorList>
    </citation>
    <scope>NUCLEOTIDE SEQUENCE</scope>
</reference>